<dbReference type="EMBL" id="CP001431">
    <property type="protein sequence ID" value="ACT69142.1"/>
    <property type="molecule type" value="Genomic_DNA"/>
</dbReference>
<evidence type="ECO:0000256" key="2">
    <source>
        <dbReference type="SAM" id="Phobius"/>
    </source>
</evidence>
<keyword evidence="2" id="KW-0472">Membrane</keyword>
<keyword evidence="4" id="KW-1185">Reference proteome</keyword>
<gene>
    <name evidence="3" type="ordered locus">NRI_0145</name>
</gene>
<feature type="compositionally biased region" description="Polar residues" evidence="1">
    <location>
        <begin position="186"/>
        <end position="224"/>
    </location>
</feature>
<evidence type="ECO:0000313" key="4">
    <source>
        <dbReference type="Proteomes" id="UP000001627"/>
    </source>
</evidence>
<feature type="region of interest" description="Disordered" evidence="1">
    <location>
        <begin position="153"/>
        <end position="241"/>
    </location>
</feature>
<keyword evidence="2" id="KW-1133">Transmembrane helix</keyword>
<dbReference type="Proteomes" id="UP000001627">
    <property type="component" value="Chromosome"/>
</dbReference>
<dbReference type="AlphaFoldDB" id="C6V425"/>
<feature type="transmembrane region" description="Helical" evidence="2">
    <location>
        <begin position="56"/>
        <end position="79"/>
    </location>
</feature>
<accession>C6V425</accession>
<evidence type="ECO:0000256" key="1">
    <source>
        <dbReference type="SAM" id="MobiDB-lite"/>
    </source>
</evidence>
<reference evidence="3 4" key="1">
    <citation type="journal article" date="2009" name="Nucleic Acids Res.">
        <title>Analysis of complete genome sequence of Neorickettsia risticii: causative agent of Potomac horse fever.</title>
        <authorList>
            <person name="Lin M."/>
            <person name="Zhang C."/>
            <person name="Gibson K."/>
            <person name="Rikihisa Y."/>
        </authorList>
    </citation>
    <scope>NUCLEOTIDE SEQUENCE [LARGE SCALE GENOMIC DNA]</scope>
    <source>
        <strain evidence="3 4">Illinois</strain>
    </source>
</reference>
<feature type="transmembrane region" description="Helical" evidence="2">
    <location>
        <begin position="18"/>
        <end position="44"/>
    </location>
</feature>
<evidence type="ECO:0000313" key="3">
    <source>
        <dbReference type="EMBL" id="ACT69142.1"/>
    </source>
</evidence>
<dbReference type="STRING" id="434131.NRI_0145"/>
<feature type="compositionally biased region" description="Polar residues" evidence="1">
    <location>
        <begin position="232"/>
        <end position="241"/>
    </location>
</feature>
<protein>
    <submittedName>
        <fullName evidence="3">Uncharacterized protein</fullName>
    </submittedName>
</protein>
<proteinExistence type="predicted"/>
<dbReference type="HOGENOM" id="CLU_1150899_0_0_5"/>
<name>C6V425_NEORI</name>
<dbReference type="KEGG" id="nri:NRI_0145"/>
<organism evidence="3 4">
    <name type="scientific">Neorickettsia risticii (strain Illinois)</name>
    <dbReference type="NCBI Taxonomy" id="434131"/>
    <lineage>
        <taxon>Bacteria</taxon>
        <taxon>Pseudomonadati</taxon>
        <taxon>Pseudomonadota</taxon>
        <taxon>Alphaproteobacteria</taxon>
        <taxon>Rickettsiales</taxon>
        <taxon>Anaplasmataceae</taxon>
        <taxon>Neorickettsia</taxon>
    </lineage>
</organism>
<sequence>MSDCVSLRSRGLKGKPEILFFIAHTVLGLALASLTVTFCAVRLCKQIAAGKSLKSLAANIALIGVSGAFLLSLLLYTALSAGHAVESKGTAPSDVGNETVEREVEAGSAGLTCVVDAAAHFVAPSDSDVRDETVEREVEAGSAGLTCVVDAAPSAEESDAQPQESGLPEDNDTEVHSEGDDAVVQRNVNHLETSQGSPSSALFNNGNSGLDSQNFGGDLSTSPVFQEVKSEPLSNSETLGR</sequence>
<keyword evidence="2" id="KW-0812">Transmembrane</keyword>